<keyword evidence="1" id="KW-0472">Membrane</keyword>
<dbReference type="AlphaFoldDB" id="A0A239E0N9"/>
<dbReference type="EMBL" id="FZNY01000013">
    <property type="protein sequence ID" value="SNS38069.1"/>
    <property type="molecule type" value="Genomic_DNA"/>
</dbReference>
<sequence length="116" mass="13444">MRAIISKEFIPLALCIALLLLSEIKGVGFTYNFSEKYDIGFLFILISAISFFLHRKTYLILFTITLFLGSLNFINIFYNTYTFGIADIIHFNLIFIGIFILFFVTNKKSMNTIFPK</sequence>
<reference evidence="2 3" key="1">
    <citation type="submission" date="2017-06" db="EMBL/GenBank/DDBJ databases">
        <authorList>
            <person name="Kim H.J."/>
            <person name="Triplett B.A."/>
        </authorList>
    </citation>
    <scope>NUCLEOTIDE SEQUENCE [LARGE SCALE GENOMIC DNA]</scope>
    <source>
        <strain evidence="2 3">DSM 25597</strain>
    </source>
</reference>
<dbReference type="RefSeq" id="WP_089373992.1">
    <property type="nucleotide sequence ID" value="NZ_BMEP01000004.1"/>
</dbReference>
<protein>
    <submittedName>
        <fullName evidence="2">Uncharacterized protein</fullName>
    </submittedName>
</protein>
<keyword evidence="1" id="KW-1133">Transmembrane helix</keyword>
<keyword evidence="1" id="KW-0812">Transmembrane</keyword>
<dbReference type="Proteomes" id="UP000198379">
    <property type="component" value="Unassembled WGS sequence"/>
</dbReference>
<keyword evidence="3" id="KW-1185">Reference proteome</keyword>
<feature type="transmembrane region" description="Helical" evidence="1">
    <location>
        <begin position="84"/>
        <end position="104"/>
    </location>
</feature>
<gene>
    <name evidence="2" type="ORF">SAMN06265376_11333</name>
</gene>
<accession>A0A239E0N9</accession>
<organism evidence="2 3">
    <name type="scientific">Dokdonia pacifica</name>
    <dbReference type="NCBI Taxonomy" id="1627892"/>
    <lineage>
        <taxon>Bacteria</taxon>
        <taxon>Pseudomonadati</taxon>
        <taxon>Bacteroidota</taxon>
        <taxon>Flavobacteriia</taxon>
        <taxon>Flavobacteriales</taxon>
        <taxon>Flavobacteriaceae</taxon>
        <taxon>Dokdonia</taxon>
    </lineage>
</organism>
<feature type="transmembrane region" description="Helical" evidence="1">
    <location>
        <begin position="36"/>
        <end position="53"/>
    </location>
</feature>
<evidence type="ECO:0000313" key="2">
    <source>
        <dbReference type="EMBL" id="SNS38069.1"/>
    </source>
</evidence>
<name>A0A239E0N9_9FLAO</name>
<evidence type="ECO:0000256" key="1">
    <source>
        <dbReference type="SAM" id="Phobius"/>
    </source>
</evidence>
<feature type="transmembrane region" description="Helical" evidence="1">
    <location>
        <begin position="58"/>
        <end position="78"/>
    </location>
</feature>
<evidence type="ECO:0000313" key="3">
    <source>
        <dbReference type="Proteomes" id="UP000198379"/>
    </source>
</evidence>
<proteinExistence type="predicted"/>